<keyword evidence="7 16" id="KW-0812">Transmembrane</keyword>
<evidence type="ECO:0000256" key="14">
    <source>
        <dbReference type="ARBA" id="ARBA00038053"/>
    </source>
</evidence>
<dbReference type="GO" id="GO:0008360">
    <property type="term" value="P:regulation of cell shape"/>
    <property type="evidence" value="ECO:0007669"/>
    <property type="project" value="UniProtKB-KW"/>
</dbReference>
<evidence type="ECO:0000256" key="9">
    <source>
        <dbReference type="ARBA" id="ARBA00022984"/>
    </source>
</evidence>
<dbReference type="GO" id="GO:0071555">
    <property type="term" value="P:cell wall organization"/>
    <property type="evidence" value="ECO:0007669"/>
    <property type="project" value="UniProtKB-KW"/>
</dbReference>
<feature type="transmembrane region" description="Helical" evidence="16">
    <location>
        <begin position="201"/>
        <end position="221"/>
    </location>
</feature>
<gene>
    <name evidence="16 17" type="primary">ftsW</name>
    <name evidence="17" type="ORF">NNL22_12475</name>
</gene>
<comment type="similarity">
    <text evidence="14 16">Belongs to the SEDS family. FtsW subfamily.</text>
</comment>
<keyword evidence="3 16" id="KW-1003">Cell membrane</keyword>
<keyword evidence="6 16" id="KW-0808">Transferase</keyword>
<dbReference type="GO" id="GO:0008955">
    <property type="term" value="F:peptidoglycan glycosyltransferase activity"/>
    <property type="evidence" value="ECO:0007669"/>
    <property type="project" value="UniProtKB-UniRule"/>
</dbReference>
<evidence type="ECO:0000256" key="12">
    <source>
        <dbReference type="ARBA" id="ARBA00023306"/>
    </source>
</evidence>
<evidence type="ECO:0000256" key="15">
    <source>
        <dbReference type="ARBA" id="ARBA00049902"/>
    </source>
</evidence>
<comment type="pathway">
    <text evidence="2 16">Cell wall biogenesis; peptidoglycan biosynthesis.</text>
</comment>
<evidence type="ECO:0000256" key="6">
    <source>
        <dbReference type="ARBA" id="ARBA00022679"/>
    </source>
</evidence>
<evidence type="ECO:0000256" key="16">
    <source>
        <dbReference type="HAMAP-Rule" id="MF_00913"/>
    </source>
</evidence>
<evidence type="ECO:0000256" key="2">
    <source>
        <dbReference type="ARBA" id="ARBA00004752"/>
    </source>
</evidence>
<evidence type="ECO:0000256" key="13">
    <source>
        <dbReference type="ARBA" id="ARBA00023316"/>
    </source>
</evidence>
<dbReference type="GO" id="GO:0015648">
    <property type="term" value="F:lipid-linked peptidoglycan transporter activity"/>
    <property type="evidence" value="ECO:0007669"/>
    <property type="project" value="TreeGrafter"/>
</dbReference>
<dbReference type="InterPro" id="IPR018365">
    <property type="entry name" value="Cell_cycle_FtsW-rel_CS"/>
</dbReference>
<dbReference type="PANTHER" id="PTHR30474:SF2">
    <property type="entry name" value="PEPTIDOGLYCAN GLYCOSYLTRANSFERASE FTSW-RELATED"/>
    <property type="match status" value="1"/>
</dbReference>
<feature type="transmembrane region" description="Helical" evidence="16">
    <location>
        <begin position="286"/>
        <end position="307"/>
    </location>
</feature>
<protein>
    <recommendedName>
        <fullName evidence="16">Probable peptidoglycan glycosyltransferase FtsW</fullName>
        <shortName evidence="16">PGT</shortName>
        <ecNumber evidence="16">2.4.99.28</ecNumber>
    </recommendedName>
    <alternativeName>
        <fullName evidence="16">Cell division protein FtsW</fullName>
    </alternativeName>
    <alternativeName>
        <fullName evidence="16">Cell wall polymerase</fullName>
    </alternativeName>
    <alternativeName>
        <fullName evidence="16">Peptidoglycan polymerase</fullName>
        <shortName evidence="16">PG polymerase</shortName>
    </alternativeName>
</protein>
<feature type="transmembrane region" description="Helical" evidence="16">
    <location>
        <begin position="23"/>
        <end position="45"/>
    </location>
</feature>
<dbReference type="GO" id="GO:0009252">
    <property type="term" value="P:peptidoglycan biosynthetic process"/>
    <property type="evidence" value="ECO:0007669"/>
    <property type="project" value="UniProtKB-UniRule"/>
</dbReference>
<accession>A0A9E8KNN5</accession>
<dbReference type="InterPro" id="IPR001182">
    <property type="entry name" value="FtsW/RodA"/>
</dbReference>
<dbReference type="GO" id="GO:0005886">
    <property type="term" value="C:plasma membrane"/>
    <property type="evidence" value="ECO:0007669"/>
    <property type="project" value="UniProtKB-SubCell"/>
</dbReference>
<keyword evidence="9 16" id="KW-0573">Peptidoglycan synthesis</keyword>
<dbReference type="GO" id="GO:0032153">
    <property type="term" value="C:cell division site"/>
    <property type="evidence" value="ECO:0007669"/>
    <property type="project" value="UniProtKB-UniRule"/>
</dbReference>
<evidence type="ECO:0000256" key="7">
    <source>
        <dbReference type="ARBA" id="ARBA00022692"/>
    </source>
</evidence>
<reference evidence="17" key="1">
    <citation type="submission" date="2022-07" db="EMBL/GenBank/DDBJ databases">
        <title>Alkalimarinus sp. nov., isolated from gut of a Alitta virens.</title>
        <authorList>
            <person name="Yang A.I."/>
            <person name="Shin N.-R."/>
        </authorList>
    </citation>
    <scope>NUCLEOTIDE SEQUENCE</scope>
    <source>
        <strain evidence="17">FA028</strain>
    </source>
</reference>
<dbReference type="GO" id="GO:0043093">
    <property type="term" value="P:FtsZ-dependent cytokinesis"/>
    <property type="evidence" value="ECO:0007669"/>
    <property type="project" value="UniProtKB-UniRule"/>
</dbReference>
<evidence type="ECO:0000256" key="4">
    <source>
        <dbReference type="ARBA" id="ARBA00022618"/>
    </source>
</evidence>
<dbReference type="Pfam" id="PF01098">
    <property type="entry name" value="FTSW_RODA_SPOVE"/>
    <property type="match status" value="1"/>
</dbReference>
<dbReference type="EMBL" id="CP101527">
    <property type="protein sequence ID" value="UZW73849.1"/>
    <property type="molecule type" value="Genomic_DNA"/>
</dbReference>
<dbReference type="RefSeq" id="WP_251809989.1">
    <property type="nucleotide sequence ID" value="NZ_CP101527.1"/>
</dbReference>
<keyword evidence="13 16" id="KW-0961">Cell wall biogenesis/degradation</keyword>
<comment type="subcellular location">
    <subcellularLocation>
        <location evidence="16">Cell inner membrane</location>
        <topology evidence="16">Multi-pass membrane protein</topology>
    </subcellularLocation>
    <subcellularLocation>
        <location evidence="1">Cell membrane</location>
        <topology evidence="1">Multi-pass membrane protein</topology>
    </subcellularLocation>
    <text evidence="16">Localizes to the division septum.</text>
</comment>
<dbReference type="InterPro" id="IPR013437">
    <property type="entry name" value="FtsW"/>
</dbReference>
<dbReference type="PANTHER" id="PTHR30474">
    <property type="entry name" value="CELL CYCLE PROTEIN"/>
    <property type="match status" value="1"/>
</dbReference>
<feature type="transmembrane region" description="Helical" evidence="16">
    <location>
        <begin position="357"/>
        <end position="376"/>
    </location>
</feature>
<keyword evidence="12 16" id="KW-0131">Cell cycle</keyword>
<organism evidence="17 18">
    <name type="scientific">Alkalimarinus sediminis</name>
    <dbReference type="NCBI Taxonomy" id="1632866"/>
    <lineage>
        <taxon>Bacteria</taxon>
        <taxon>Pseudomonadati</taxon>
        <taxon>Pseudomonadota</taxon>
        <taxon>Gammaproteobacteria</taxon>
        <taxon>Alteromonadales</taxon>
        <taxon>Alteromonadaceae</taxon>
        <taxon>Alkalimarinus</taxon>
    </lineage>
</organism>
<dbReference type="NCBIfam" id="TIGR02614">
    <property type="entry name" value="ftsW"/>
    <property type="match status" value="1"/>
</dbReference>
<feature type="transmembrane region" description="Helical" evidence="16">
    <location>
        <begin position="177"/>
        <end position="194"/>
    </location>
</feature>
<dbReference type="EC" id="2.4.99.28" evidence="16"/>
<keyword evidence="18" id="KW-1185">Reference proteome</keyword>
<dbReference type="KEGG" id="asem:NNL22_12475"/>
<comment type="function">
    <text evidence="16">Peptidoglycan polymerase that is essential for cell division.</text>
</comment>
<keyword evidence="11 16" id="KW-0472">Membrane</keyword>
<feature type="transmembrane region" description="Helical" evidence="16">
    <location>
        <begin position="65"/>
        <end position="83"/>
    </location>
</feature>
<evidence type="ECO:0000313" key="18">
    <source>
        <dbReference type="Proteomes" id="UP001164472"/>
    </source>
</evidence>
<evidence type="ECO:0000256" key="5">
    <source>
        <dbReference type="ARBA" id="ARBA00022676"/>
    </source>
</evidence>
<keyword evidence="5 16" id="KW-0328">Glycosyltransferase</keyword>
<keyword evidence="10 16" id="KW-1133">Transmembrane helix</keyword>
<evidence type="ECO:0000313" key="17">
    <source>
        <dbReference type="EMBL" id="UZW73849.1"/>
    </source>
</evidence>
<dbReference type="HAMAP" id="MF_00913">
    <property type="entry name" value="PGT_FtsW_proteobact"/>
    <property type="match status" value="1"/>
</dbReference>
<comment type="catalytic activity">
    <reaction evidence="15 16">
        <text>[GlcNAc-(1-&gt;4)-Mur2Ac(oyl-L-Ala-gamma-D-Glu-L-Lys-D-Ala-D-Ala)](n)-di-trans,octa-cis-undecaprenyl diphosphate + beta-D-GlcNAc-(1-&gt;4)-Mur2Ac(oyl-L-Ala-gamma-D-Glu-L-Lys-D-Ala-D-Ala)-di-trans,octa-cis-undecaprenyl diphosphate = [GlcNAc-(1-&gt;4)-Mur2Ac(oyl-L-Ala-gamma-D-Glu-L-Lys-D-Ala-D-Ala)](n+1)-di-trans,octa-cis-undecaprenyl diphosphate + di-trans,octa-cis-undecaprenyl diphosphate + H(+)</text>
        <dbReference type="Rhea" id="RHEA:23708"/>
        <dbReference type="Rhea" id="RHEA-COMP:9602"/>
        <dbReference type="Rhea" id="RHEA-COMP:9603"/>
        <dbReference type="ChEBI" id="CHEBI:15378"/>
        <dbReference type="ChEBI" id="CHEBI:58405"/>
        <dbReference type="ChEBI" id="CHEBI:60033"/>
        <dbReference type="ChEBI" id="CHEBI:78435"/>
        <dbReference type="EC" id="2.4.99.28"/>
    </reaction>
</comment>
<keyword evidence="16" id="KW-0997">Cell inner membrane</keyword>
<keyword evidence="4 16" id="KW-0132">Cell division</keyword>
<feature type="transmembrane region" description="Helical" evidence="16">
    <location>
        <begin position="152"/>
        <end position="171"/>
    </location>
</feature>
<dbReference type="AlphaFoldDB" id="A0A9E8KNN5"/>
<proteinExistence type="inferred from homology"/>
<feature type="transmembrane region" description="Helical" evidence="16">
    <location>
        <begin position="319"/>
        <end position="337"/>
    </location>
</feature>
<sequence length="397" mass="42878">MSTIAVTNTPETSLLSLDRGVDYWLLGAAGALLMIGLIMIASASIDIADIRNDNPFFYAMRHGTFLLFGLVAGFAVVNVPVAWWMKSGWLLLFVSLALLVLVLLPGVGRTVNGSTRWIGFGGLNLQVSELAKLFLVAYMAGYLDRRREEVMASWWGFLKPMLVMFMAAFLLLMEPDFGATVVIASAVLGMIFLSGARIGQFSILIIGCSITAVLLVMSQPYRLKRFTGYTDPWADQFGSGYQLSQALIAFGRGEWTGLGLGNSIQKLFYLPEAHTDFVFAILAEEFGLVGCFVVIGLFSILVFRALKIGMMAEKANQRFAAYFAYGIGLLLGGQALINMGVNTGLLPTKGLTLPLVSYGGSSLVVSCMCIGVLMRINLERCQLENKNGDSTAGGKGG</sequence>
<evidence type="ECO:0000256" key="3">
    <source>
        <dbReference type="ARBA" id="ARBA00022475"/>
    </source>
</evidence>
<evidence type="ECO:0000256" key="10">
    <source>
        <dbReference type="ARBA" id="ARBA00022989"/>
    </source>
</evidence>
<dbReference type="PROSITE" id="PS00428">
    <property type="entry name" value="FTSW_RODA_SPOVE"/>
    <property type="match status" value="1"/>
</dbReference>
<feature type="transmembrane region" description="Helical" evidence="16">
    <location>
        <begin position="89"/>
        <end position="107"/>
    </location>
</feature>
<evidence type="ECO:0000256" key="1">
    <source>
        <dbReference type="ARBA" id="ARBA00004651"/>
    </source>
</evidence>
<evidence type="ECO:0000256" key="11">
    <source>
        <dbReference type="ARBA" id="ARBA00023136"/>
    </source>
</evidence>
<evidence type="ECO:0000256" key="8">
    <source>
        <dbReference type="ARBA" id="ARBA00022960"/>
    </source>
</evidence>
<dbReference type="Proteomes" id="UP001164472">
    <property type="component" value="Chromosome"/>
</dbReference>
<name>A0A9E8KNN5_9ALTE</name>
<keyword evidence="8 16" id="KW-0133">Cell shape</keyword>